<comment type="caution">
    <text evidence="5">The sequence shown here is derived from an EMBL/GenBank/DDBJ whole genome shotgun (WGS) entry which is preliminary data.</text>
</comment>
<evidence type="ECO:0000259" key="4">
    <source>
        <dbReference type="PROSITE" id="PS51737"/>
    </source>
</evidence>
<proteinExistence type="predicted"/>
<dbReference type="InterPro" id="IPR038109">
    <property type="entry name" value="DNA_bind_recomb_sf"/>
</dbReference>
<protein>
    <submittedName>
        <fullName evidence="5">Recombinase family protein</fullName>
    </submittedName>
</protein>
<evidence type="ECO:0000256" key="2">
    <source>
        <dbReference type="ARBA" id="ARBA00023172"/>
    </source>
</evidence>
<dbReference type="SMART" id="SM00857">
    <property type="entry name" value="Resolvase"/>
    <property type="match status" value="1"/>
</dbReference>
<dbReference type="Gene3D" id="3.40.50.1390">
    <property type="entry name" value="Resolvase, N-terminal catalytic domain"/>
    <property type="match status" value="1"/>
</dbReference>
<keyword evidence="1" id="KW-0238">DNA-binding</keyword>
<dbReference type="AlphaFoldDB" id="A0A9X3MSZ4"/>
<dbReference type="CDD" id="cd00338">
    <property type="entry name" value="Ser_Recombinase"/>
    <property type="match status" value="1"/>
</dbReference>
<evidence type="ECO:0000313" key="6">
    <source>
        <dbReference type="Proteomes" id="UP001149140"/>
    </source>
</evidence>
<dbReference type="Pfam" id="PF07508">
    <property type="entry name" value="Recombinase"/>
    <property type="match status" value="1"/>
</dbReference>
<name>A0A9X3MSZ4_9ACTN</name>
<dbReference type="InterPro" id="IPR011109">
    <property type="entry name" value="DNA_bind_recombinase_dom"/>
</dbReference>
<dbReference type="GO" id="GO:0003677">
    <property type="term" value="F:DNA binding"/>
    <property type="evidence" value="ECO:0007669"/>
    <property type="project" value="UniProtKB-KW"/>
</dbReference>
<feature type="domain" description="Resolvase/invertase-type recombinase catalytic" evidence="3">
    <location>
        <begin position="7"/>
        <end position="156"/>
    </location>
</feature>
<dbReference type="InterPro" id="IPR025827">
    <property type="entry name" value="Zn_ribbon_recom_dom"/>
</dbReference>
<evidence type="ECO:0000256" key="1">
    <source>
        <dbReference type="ARBA" id="ARBA00023125"/>
    </source>
</evidence>
<keyword evidence="6" id="KW-1185">Reference proteome</keyword>
<dbReference type="SUPFAM" id="SSF53041">
    <property type="entry name" value="Resolvase-like"/>
    <property type="match status" value="1"/>
</dbReference>
<dbReference type="Pfam" id="PF13408">
    <property type="entry name" value="Zn_ribbon_recom"/>
    <property type="match status" value="1"/>
</dbReference>
<dbReference type="EMBL" id="JAPDOD010000011">
    <property type="protein sequence ID" value="MDA0161291.1"/>
    <property type="molecule type" value="Genomic_DNA"/>
</dbReference>
<dbReference type="InterPro" id="IPR006119">
    <property type="entry name" value="Resolv_N"/>
</dbReference>
<keyword evidence="2" id="KW-0233">DNA recombination</keyword>
<dbReference type="InterPro" id="IPR050639">
    <property type="entry name" value="SSR_resolvase"/>
</dbReference>
<gene>
    <name evidence="5" type="ORF">OM076_13520</name>
</gene>
<sequence>MDEPRLVVDGYVRVSRVGPRSGERFISPDLQREYLEAWARSRGARLLRVVEELDESGARADRPLLLETVARVEAGISDGVVVAWVDRFGRTLLDSVQLIERIRSAGGEFFAAQDGLDTRTEAGRMVMQILLSTAEWQLARYRQSWHDAKLRAVYRGVFIASVVPVGYRRTRSGRLRPDPRTAPLIGEAFALRADGWTLPELGRWFERHDVRTAKGNCGWSYQTVRNTLANRAYLGEVHFGLVCNERAHPPLVPGPVWQAAQSPTRRSYGNESIGLLLAGLVRCASCSRRMAQVPARRKDGVHRTWGCRGAFPGGRCPRPAYIANDHLEPVVSDVMFELLARRRGAPLAAVANALHGVEQAAEDLARYRDSSRVHASLGEDAFVRGLIARQQRLRSARLDAVDAQRRVGVHQLPPVEELERDWSGMPSDARRQVMNTVIECVFVEPGRGHTAERTTICPAGTAPHDLSSLALHATPLRRFAKRRDWINAGKLGASQHRWSPRRVERELRAFTRNLDQWPARELFANSDRLRLYCQIVAQGGEPVWADRIGLPIAPRVASPREWTDERIRAGLTLYLEDKVAWPTEAQFVRDGLRALSQAVAHHGGRARWSKEFTQPCRQCHNGGRPREWTDPRIRAELAVLCAQRDMFPPRRDLRQINDGRLLRAIDSHHGLRWWADQFGLEPTNTRPDRRT</sequence>
<dbReference type="PROSITE" id="PS51737">
    <property type="entry name" value="RECOMBINASE_DNA_BIND"/>
    <property type="match status" value="1"/>
</dbReference>
<accession>A0A9X3MSZ4</accession>
<dbReference type="PROSITE" id="PS51736">
    <property type="entry name" value="RECOMBINASES_3"/>
    <property type="match status" value="1"/>
</dbReference>
<dbReference type="GO" id="GO:0000150">
    <property type="term" value="F:DNA strand exchange activity"/>
    <property type="evidence" value="ECO:0007669"/>
    <property type="project" value="InterPro"/>
</dbReference>
<evidence type="ECO:0000259" key="3">
    <source>
        <dbReference type="PROSITE" id="PS51736"/>
    </source>
</evidence>
<dbReference type="PANTHER" id="PTHR30461:SF2">
    <property type="entry name" value="SERINE RECOMBINASE PINE-RELATED"/>
    <property type="match status" value="1"/>
</dbReference>
<feature type="domain" description="Recombinase" evidence="4">
    <location>
        <begin position="164"/>
        <end position="270"/>
    </location>
</feature>
<dbReference type="Proteomes" id="UP001149140">
    <property type="component" value="Unassembled WGS sequence"/>
</dbReference>
<dbReference type="Gene3D" id="3.90.1750.20">
    <property type="entry name" value="Putative Large Serine Recombinase, Chain B, Domain 2"/>
    <property type="match status" value="1"/>
</dbReference>
<dbReference type="Pfam" id="PF00239">
    <property type="entry name" value="Resolvase"/>
    <property type="match status" value="1"/>
</dbReference>
<dbReference type="PANTHER" id="PTHR30461">
    <property type="entry name" value="DNA-INVERTASE FROM LAMBDOID PROPHAGE"/>
    <property type="match status" value="1"/>
</dbReference>
<evidence type="ECO:0000313" key="5">
    <source>
        <dbReference type="EMBL" id="MDA0161291.1"/>
    </source>
</evidence>
<dbReference type="InterPro" id="IPR036162">
    <property type="entry name" value="Resolvase-like_N_sf"/>
</dbReference>
<organism evidence="5 6">
    <name type="scientific">Solirubrobacter ginsenosidimutans</name>
    <dbReference type="NCBI Taxonomy" id="490573"/>
    <lineage>
        <taxon>Bacteria</taxon>
        <taxon>Bacillati</taxon>
        <taxon>Actinomycetota</taxon>
        <taxon>Thermoleophilia</taxon>
        <taxon>Solirubrobacterales</taxon>
        <taxon>Solirubrobacteraceae</taxon>
        <taxon>Solirubrobacter</taxon>
    </lineage>
</organism>
<dbReference type="RefSeq" id="WP_270040492.1">
    <property type="nucleotide sequence ID" value="NZ_JAPDOD010000011.1"/>
</dbReference>
<reference evidence="5" key="1">
    <citation type="submission" date="2022-10" db="EMBL/GenBank/DDBJ databases">
        <title>The WGS of Solirubrobacter ginsenosidimutans DSM 21036.</title>
        <authorList>
            <person name="Jiang Z."/>
        </authorList>
    </citation>
    <scope>NUCLEOTIDE SEQUENCE</scope>
    <source>
        <strain evidence="5">DSM 21036</strain>
    </source>
</reference>